<dbReference type="OrthoDB" id="9773856at2"/>
<gene>
    <name evidence="5" type="ORF">EV684_108130</name>
</gene>
<dbReference type="Gene3D" id="3.60.21.10">
    <property type="match status" value="1"/>
</dbReference>
<dbReference type="SUPFAM" id="SSF56300">
    <property type="entry name" value="Metallo-dependent phosphatases"/>
    <property type="match status" value="1"/>
</dbReference>
<evidence type="ECO:0000256" key="3">
    <source>
        <dbReference type="ARBA" id="ARBA00022839"/>
    </source>
</evidence>
<dbReference type="GeneID" id="99683876"/>
<protein>
    <submittedName>
        <fullName evidence="5">DNA repair exonuclease SbcCD nuclease subunit</fullName>
    </submittedName>
</protein>
<proteinExistence type="predicted"/>
<reference evidence="5 6" key="1">
    <citation type="submission" date="2019-03" db="EMBL/GenBank/DDBJ databases">
        <title>Genomic Encyclopedia of Type Strains, Phase IV (KMG-IV): sequencing the most valuable type-strain genomes for metagenomic binning, comparative biology and taxonomic classification.</title>
        <authorList>
            <person name="Goeker M."/>
        </authorList>
    </citation>
    <scope>NUCLEOTIDE SEQUENCE [LARGE SCALE GENOMIC DNA]</scope>
    <source>
        <strain evidence="5 6">DSM 1709</strain>
    </source>
</reference>
<dbReference type="PANTHER" id="PTHR30337:SF0">
    <property type="entry name" value="NUCLEASE SBCCD SUBUNIT D"/>
    <property type="match status" value="1"/>
</dbReference>
<dbReference type="PIRSF" id="PIRSF033093">
    <property type="entry name" value="UCP_ML1119"/>
    <property type="match status" value="1"/>
</dbReference>
<dbReference type="GO" id="GO:0004527">
    <property type="term" value="F:exonuclease activity"/>
    <property type="evidence" value="ECO:0007669"/>
    <property type="project" value="UniProtKB-KW"/>
</dbReference>
<dbReference type="InterPro" id="IPR014577">
    <property type="entry name" value="UCP033093_metalloPase"/>
</dbReference>
<keyword evidence="1" id="KW-0540">Nuclease</keyword>
<dbReference type="AlphaFoldDB" id="A0A4R2M3R0"/>
<feature type="domain" description="Calcineurin-like phosphoesterase" evidence="4">
    <location>
        <begin position="3"/>
        <end position="95"/>
    </location>
</feature>
<organism evidence="5 6">
    <name type="scientific">Rubrivivax gelatinosus</name>
    <name type="common">Rhodocyclus gelatinosus</name>
    <name type="synonym">Rhodopseudomonas gelatinosa</name>
    <dbReference type="NCBI Taxonomy" id="28068"/>
    <lineage>
        <taxon>Bacteria</taxon>
        <taxon>Pseudomonadati</taxon>
        <taxon>Pseudomonadota</taxon>
        <taxon>Betaproteobacteria</taxon>
        <taxon>Burkholderiales</taxon>
        <taxon>Sphaerotilaceae</taxon>
        <taxon>Rubrivivax</taxon>
    </lineage>
</organism>
<comment type="caution">
    <text evidence="5">The sequence shown here is derived from an EMBL/GenBank/DDBJ whole genome shotgun (WGS) entry which is preliminary data.</text>
</comment>
<evidence type="ECO:0000256" key="2">
    <source>
        <dbReference type="ARBA" id="ARBA00022801"/>
    </source>
</evidence>
<accession>A0A4R2M3R0</accession>
<dbReference type="RefSeq" id="WP_132647851.1">
    <property type="nucleotide sequence ID" value="NZ_CP181386.1"/>
</dbReference>
<dbReference type="InterPro" id="IPR004843">
    <property type="entry name" value="Calcineurin-like_PHP"/>
</dbReference>
<dbReference type="Pfam" id="PF00149">
    <property type="entry name" value="Metallophos"/>
    <property type="match status" value="1"/>
</dbReference>
<name>A0A4R2M3R0_RUBGE</name>
<dbReference type="PANTHER" id="PTHR30337">
    <property type="entry name" value="COMPONENT OF ATP-DEPENDENT DSDNA EXONUCLEASE"/>
    <property type="match status" value="1"/>
</dbReference>
<evidence type="ECO:0000256" key="1">
    <source>
        <dbReference type="ARBA" id="ARBA00022722"/>
    </source>
</evidence>
<dbReference type="EMBL" id="SLXD01000008">
    <property type="protein sequence ID" value="TCP01789.1"/>
    <property type="molecule type" value="Genomic_DNA"/>
</dbReference>
<keyword evidence="3 5" id="KW-0269">Exonuclease</keyword>
<sequence>MTTLIHTADWQIGRQYGGFEPEDAAALADARFAAVERIAHLAADEQADAVLVAGDVFDAQGVSARTIRRMFNAMEPFAGPWVLIPGNHDAALAEGVWRHALRLGVVPANVKLALEPGVVELPEARAAVLCAPLTQRHTYTDLTEAFDGWTTPEGWLRLGLAHGAVQGLLAEDIDSANPIAPDRAERARLDYLALGDWHGAKRIAERCWYAGTPEQDRFKDNGAGQVLRVRLAGPGAVPEVQALPLGRHRWRTLERRLAVPSDVEALVAELAACGADEVLQLTLAGTLDLAGRARLDEAIAAAEARVRALRCERGGLRLAPTAEDLAALHADGYLGEVLAELREADGPVEQEALALLAGLLAGREEAAA</sequence>
<dbReference type="CDD" id="cd00840">
    <property type="entry name" value="MPP_Mre11_N"/>
    <property type="match status" value="1"/>
</dbReference>
<evidence type="ECO:0000313" key="6">
    <source>
        <dbReference type="Proteomes" id="UP000295106"/>
    </source>
</evidence>
<dbReference type="InterPro" id="IPR050535">
    <property type="entry name" value="DNA_Repair-Maintenance_Comp"/>
</dbReference>
<dbReference type="InterPro" id="IPR041796">
    <property type="entry name" value="Mre11_N"/>
</dbReference>
<dbReference type="InterPro" id="IPR029052">
    <property type="entry name" value="Metallo-depent_PP-like"/>
</dbReference>
<evidence type="ECO:0000259" key="4">
    <source>
        <dbReference type="Pfam" id="PF00149"/>
    </source>
</evidence>
<keyword evidence="2" id="KW-0378">Hydrolase</keyword>
<evidence type="ECO:0000313" key="5">
    <source>
        <dbReference type="EMBL" id="TCP01789.1"/>
    </source>
</evidence>
<dbReference type="Proteomes" id="UP000295106">
    <property type="component" value="Unassembled WGS sequence"/>
</dbReference>